<evidence type="ECO:0000256" key="14">
    <source>
        <dbReference type="ARBA" id="ARBA00023136"/>
    </source>
</evidence>
<name>A0A6P7EZ39_DIAVI</name>
<dbReference type="RefSeq" id="XP_028127847.1">
    <property type="nucleotide sequence ID" value="XM_028272046.1"/>
</dbReference>
<dbReference type="Pfam" id="PF02167">
    <property type="entry name" value="Cytochrom_C1"/>
    <property type="match status" value="1"/>
</dbReference>
<dbReference type="GO" id="GO:0006122">
    <property type="term" value="P:mitochondrial electron transport, ubiquinol to cytochrome c"/>
    <property type="evidence" value="ECO:0007669"/>
    <property type="project" value="TreeGrafter"/>
</dbReference>
<dbReference type="GeneID" id="114324252"/>
<dbReference type="InterPro" id="IPR036909">
    <property type="entry name" value="Cyt_c-like_dom_sf"/>
</dbReference>
<keyword evidence="10" id="KW-0249">Electron transport</keyword>
<sequence>MSHLQKNFILRVSPVNTSFIRKIKTYFSKKSKNWQKKAIGAFGLLIGGTGVLICTLNSSVRASILELHPPKNRWGHQGLFTALDHASIRRGYEVYKQACISCHSLRYVAYRHLVGVTHTEAEAKAEAQEQMIVDGPDEEGNMYERPGKLSDFFRPPYPNEEAARAANNGAYPADLSYVVLGRTHGEDYVFSLLTGYCDPPAGVVLRDGQYYNPYFIGGATAMGPPLFDDSAEYADGTPAYASQLAKDVTVFLKWAGEPEFDQRQRMMVKLLTAGSMLMVAVWFMFRFRFMTLRARKFQYRPKGDKHICDKH</sequence>
<dbReference type="OrthoDB" id="5925at2759"/>
<dbReference type="Gene3D" id="1.20.5.100">
    <property type="entry name" value="Cytochrome c1, transmembrane anchor, C-terminal"/>
    <property type="match status" value="1"/>
</dbReference>
<dbReference type="Proteomes" id="UP001652700">
    <property type="component" value="Unplaced"/>
</dbReference>
<evidence type="ECO:0000256" key="2">
    <source>
        <dbReference type="ARBA" id="ARBA00004273"/>
    </source>
</evidence>
<gene>
    <name evidence="20" type="primary">LOC114324252</name>
</gene>
<keyword evidence="9" id="KW-0999">Mitochondrion inner membrane</keyword>
<evidence type="ECO:0000313" key="20">
    <source>
        <dbReference type="RefSeq" id="XP_028127847.1"/>
    </source>
</evidence>
<dbReference type="PRINTS" id="PR00603">
    <property type="entry name" value="CYTOCHROMEC1"/>
</dbReference>
<dbReference type="SUPFAM" id="SSF46626">
    <property type="entry name" value="Cytochrome c"/>
    <property type="match status" value="1"/>
</dbReference>
<evidence type="ECO:0000256" key="15">
    <source>
        <dbReference type="PIRSR" id="PIRSR602326-1"/>
    </source>
</evidence>
<evidence type="ECO:0000256" key="4">
    <source>
        <dbReference type="ARBA" id="ARBA00022448"/>
    </source>
</evidence>
<dbReference type="Gene3D" id="1.10.760.10">
    <property type="entry name" value="Cytochrome c-like domain"/>
    <property type="match status" value="1"/>
</dbReference>
<comment type="cofactor">
    <cofactor evidence="15">
        <name>heme c</name>
        <dbReference type="ChEBI" id="CHEBI:61717"/>
    </cofactor>
    <text evidence="15">Binds 1 heme c group covalently per subunit.</text>
</comment>
<evidence type="ECO:0000256" key="9">
    <source>
        <dbReference type="ARBA" id="ARBA00022792"/>
    </source>
</evidence>
<evidence type="ECO:0000256" key="11">
    <source>
        <dbReference type="ARBA" id="ARBA00022989"/>
    </source>
</evidence>
<comment type="subcellular location">
    <subcellularLocation>
        <location evidence="2">Mitochondrion inner membrane</location>
    </subcellularLocation>
</comment>
<dbReference type="PANTHER" id="PTHR10266">
    <property type="entry name" value="CYTOCHROME C1"/>
    <property type="match status" value="1"/>
</dbReference>
<evidence type="ECO:0000259" key="17">
    <source>
        <dbReference type="PROSITE" id="PS51007"/>
    </source>
</evidence>
<keyword evidence="5 15" id="KW-0349">Heme</keyword>
<keyword evidence="4" id="KW-0813">Transport</keyword>
<feature type="binding site" description="covalent" evidence="15">
    <location>
        <position position="103"/>
    </location>
    <ligand>
        <name>heme c</name>
        <dbReference type="ChEBI" id="CHEBI:61717"/>
    </ligand>
</feature>
<comment type="function">
    <text evidence="1">Electron carrier protein. The oxidized form of the cytochrome c heme group can accept an electron from the heme group of the cytochrome c1 subunit of cytochrome reductase. Cytochrome c then transfers this electron to the cytochrome oxidase complex, the final protein carrier in the mitochondrial electron-transport chain.</text>
</comment>
<dbReference type="InParanoid" id="A0A6P7EZ39"/>
<reference evidence="18" key="2">
    <citation type="submission" date="2025-05" db="UniProtKB">
        <authorList>
            <consortium name="EnsemblMetazoa"/>
        </authorList>
    </citation>
    <scope>IDENTIFICATION</scope>
</reference>
<keyword evidence="7 16" id="KW-0812">Transmembrane</keyword>
<evidence type="ECO:0000256" key="7">
    <source>
        <dbReference type="ARBA" id="ARBA00022692"/>
    </source>
</evidence>
<keyword evidence="13" id="KW-0496">Mitochondrion</keyword>
<accession>A0A6P7EZ39</accession>
<keyword evidence="19" id="KW-1185">Reference proteome</keyword>
<dbReference type="AlphaFoldDB" id="A0A6P7EZ39"/>
<proteinExistence type="inferred from homology"/>
<keyword evidence="14 16" id="KW-0472">Membrane</keyword>
<keyword evidence="6" id="KW-0679">Respiratory chain</keyword>
<evidence type="ECO:0000256" key="8">
    <source>
        <dbReference type="ARBA" id="ARBA00022723"/>
    </source>
</evidence>
<evidence type="ECO:0000256" key="13">
    <source>
        <dbReference type="ARBA" id="ARBA00023128"/>
    </source>
</evidence>
<evidence type="ECO:0000256" key="6">
    <source>
        <dbReference type="ARBA" id="ARBA00022660"/>
    </source>
</evidence>
<evidence type="ECO:0000256" key="16">
    <source>
        <dbReference type="SAM" id="Phobius"/>
    </source>
</evidence>
<evidence type="ECO:0000256" key="3">
    <source>
        <dbReference type="ARBA" id="ARBA00006488"/>
    </source>
</evidence>
<evidence type="ECO:0000313" key="19">
    <source>
        <dbReference type="Proteomes" id="UP001652700"/>
    </source>
</evidence>
<evidence type="ECO:0000256" key="1">
    <source>
        <dbReference type="ARBA" id="ARBA00002555"/>
    </source>
</evidence>
<evidence type="ECO:0000256" key="10">
    <source>
        <dbReference type="ARBA" id="ARBA00022982"/>
    </source>
</evidence>
<dbReference type="GO" id="GO:0046872">
    <property type="term" value="F:metal ion binding"/>
    <property type="evidence" value="ECO:0007669"/>
    <property type="project" value="UniProtKB-KW"/>
</dbReference>
<dbReference type="PROSITE" id="PS51007">
    <property type="entry name" value="CYTC"/>
    <property type="match status" value="1"/>
</dbReference>
<organism evidence="20">
    <name type="scientific">Diabrotica virgifera virgifera</name>
    <name type="common">western corn rootworm</name>
    <dbReference type="NCBI Taxonomy" id="50390"/>
    <lineage>
        <taxon>Eukaryota</taxon>
        <taxon>Metazoa</taxon>
        <taxon>Ecdysozoa</taxon>
        <taxon>Arthropoda</taxon>
        <taxon>Hexapoda</taxon>
        <taxon>Insecta</taxon>
        <taxon>Pterygota</taxon>
        <taxon>Neoptera</taxon>
        <taxon>Endopterygota</taxon>
        <taxon>Coleoptera</taxon>
        <taxon>Polyphaga</taxon>
        <taxon>Cucujiformia</taxon>
        <taxon>Chrysomeloidea</taxon>
        <taxon>Chrysomelidae</taxon>
        <taxon>Galerucinae</taxon>
        <taxon>Diabroticina</taxon>
        <taxon>Diabroticites</taxon>
        <taxon>Diabrotica</taxon>
    </lineage>
</organism>
<dbReference type="InterPro" id="IPR009056">
    <property type="entry name" value="Cyt_c-like_dom"/>
</dbReference>
<dbReference type="InterPro" id="IPR002326">
    <property type="entry name" value="Cyt_c1"/>
</dbReference>
<dbReference type="SUPFAM" id="SSF81496">
    <property type="entry name" value="Cytochrome c1 subunit of cytochrome bc1 complex (Ubiquinol-cytochrome c reductase), transmembrane anchor"/>
    <property type="match status" value="1"/>
</dbReference>
<dbReference type="PANTHER" id="PTHR10266:SF3">
    <property type="entry name" value="CYTOCHROME C1, HEME PROTEIN, MITOCHONDRIAL"/>
    <property type="match status" value="1"/>
</dbReference>
<feature type="binding site" description="covalent" evidence="15">
    <location>
        <position position="102"/>
    </location>
    <ligand>
        <name>heme c</name>
        <dbReference type="ChEBI" id="CHEBI:61717"/>
    </ligand>
</feature>
<dbReference type="FunFam" id="1.10.760.10:FF:000002">
    <property type="entry name" value="Cytochrome c1, heme protein"/>
    <property type="match status" value="1"/>
</dbReference>
<protein>
    <submittedName>
        <fullName evidence="20">Cytochrome c1, heme protein, mitochondrial-like</fullName>
    </submittedName>
</protein>
<comment type="similarity">
    <text evidence="3">Belongs to the cytochrome c family.</text>
</comment>
<evidence type="ECO:0000313" key="18">
    <source>
        <dbReference type="EnsemblMetazoa" id="XP_028127847.1"/>
    </source>
</evidence>
<feature type="transmembrane region" description="Helical" evidence="16">
    <location>
        <begin position="38"/>
        <end position="60"/>
    </location>
</feature>
<keyword evidence="12 15" id="KW-0408">Iron</keyword>
<keyword evidence="11 16" id="KW-1133">Transmembrane helix</keyword>
<dbReference type="GO" id="GO:0005743">
    <property type="term" value="C:mitochondrial inner membrane"/>
    <property type="evidence" value="ECO:0007669"/>
    <property type="project" value="UniProtKB-SubCell"/>
</dbReference>
<feature type="binding site" description="covalent" evidence="15">
    <location>
        <position position="222"/>
    </location>
    <ligand>
        <name>heme c</name>
        <dbReference type="ChEBI" id="CHEBI:61717"/>
    </ligand>
</feature>
<keyword evidence="8 15" id="KW-0479">Metal-binding</keyword>
<feature type="binding site" description="covalent" evidence="15">
    <location>
        <position position="99"/>
    </location>
    <ligand>
        <name>heme c</name>
        <dbReference type="ChEBI" id="CHEBI:61717"/>
    </ligand>
</feature>
<reference evidence="20" key="1">
    <citation type="submission" date="2025-04" db="UniProtKB">
        <authorList>
            <consortium name="RefSeq"/>
        </authorList>
    </citation>
    <scope>IDENTIFICATION</scope>
    <source>
        <tissue evidence="20">Whole insect</tissue>
    </source>
</reference>
<dbReference type="GO" id="GO:0020037">
    <property type="term" value="F:heme binding"/>
    <property type="evidence" value="ECO:0007669"/>
    <property type="project" value="InterPro"/>
</dbReference>
<evidence type="ECO:0000256" key="5">
    <source>
        <dbReference type="ARBA" id="ARBA00022617"/>
    </source>
</evidence>
<dbReference type="GO" id="GO:0009055">
    <property type="term" value="F:electron transfer activity"/>
    <property type="evidence" value="ECO:0007669"/>
    <property type="project" value="InterPro"/>
</dbReference>
<evidence type="ECO:0000256" key="12">
    <source>
        <dbReference type="ARBA" id="ARBA00023004"/>
    </source>
</evidence>
<feature type="transmembrane region" description="Helical" evidence="16">
    <location>
        <begin position="266"/>
        <end position="285"/>
    </location>
</feature>
<feature type="domain" description="Cytochrome c" evidence="17">
    <location>
        <begin position="86"/>
        <end position="256"/>
    </location>
</feature>
<dbReference type="KEGG" id="dvv:114324252"/>
<dbReference type="EnsemblMetazoa" id="XM_028272046.2">
    <property type="protein sequence ID" value="XP_028127847.1"/>
    <property type="gene ID" value="LOC114324252"/>
</dbReference>
<dbReference type="InterPro" id="IPR021157">
    <property type="entry name" value="Cyt_c1_TM_anchor_C"/>
</dbReference>